<feature type="compositionally biased region" description="Acidic residues" evidence="4">
    <location>
        <begin position="471"/>
        <end position="484"/>
    </location>
</feature>
<comment type="catalytic activity">
    <reaction evidence="3">
        <text>RX + glutathione = an S-substituted glutathione + a halide anion + H(+)</text>
        <dbReference type="Rhea" id="RHEA:16437"/>
        <dbReference type="ChEBI" id="CHEBI:15378"/>
        <dbReference type="ChEBI" id="CHEBI:16042"/>
        <dbReference type="ChEBI" id="CHEBI:17792"/>
        <dbReference type="ChEBI" id="CHEBI:57925"/>
        <dbReference type="ChEBI" id="CHEBI:90779"/>
        <dbReference type="EC" id="2.5.1.18"/>
    </reaction>
</comment>
<dbReference type="RefSeq" id="XP_025522212.1">
    <property type="nucleotide sequence ID" value="XM_025673039.1"/>
</dbReference>
<accession>A0A8T8WKD0</accession>
<evidence type="ECO:0000313" key="6">
    <source>
        <dbReference type="EMBL" id="RAH76318.1"/>
    </source>
</evidence>
<proteinExistence type="predicted"/>
<keyword evidence="7" id="KW-1185">Reference proteome</keyword>
<evidence type="ECO:0000259" key="5">
    <source>
        <dbReference type="Pfam" id="PF00043"/>
    </source>
</evidence>
<evidence type="ECO:0000256" key="3">
    <source>
        <dbReference type="ARBA" id="ARBA00047960"/>
    </source>
</evidence>
<dbReference type="Gene3D" id="1.20.1050.130">
    <property type="match status" value="2"/>
</dbReference>
<evidence type="ECO:0000256" key="4">
    <source>
        <dbReference type="SAM" id="MobiDB-lite"/>
    </source>
</evidence>
<evidence type="ECO:0000313" key="7">
    <source>
        <dbReference type="Proteomes" id="UP000249497"/>
    </source>
</evidence>
<sequence>MVQPLEIRFLVTDPNAWSIITIAEELAIPYTIHTHQNPSHRSPNIIPSTPELPTLTDPNTQTTLFHANPIIQYLVDHYDRTNLLSHATTTTEKHLLNQWLHLQTTLSSSSHSQTHTILATLNTALTNKSWLVGERCSHVDLAFLPGLHSLASSDGALGLEPRAYPFVAAWVGRMETRAAWGRVLAVRAGLVRDAGAVEPEEEGGLLDGESEWEEIEGCSIGVKEDLGADVSVQAVAVEAAVRIQEIDDAADDDDDDEREGILPCAAGFALQRVSTPRQVHRTDDEEREGILPCAAVALHAHAHAAPSQMRSGEDEDREGILPCGAFGAHARQSSTGTTVVMGNGDDEQEGILPCGAFGGHAQHISLKPTTTAEVHDDDDGDDEREGMLPCTVIGLHSEHLPSKGTVVESEGESDDEKEGFLPCGAFRAHTQHAPATTEVEDSDVDDDMKEGILPCGAFGSHTEHVLSPAGVEDDDDDDDDDEEKEGMLPCAGIGMPPPYATCTAEEDDFEREGMPPCSLMGMVY</sequence>
<dbReference type="SUPFAM" id="SSF47616">
    <property type="entry name" value="GST C-terminal domain-like"/>
    <property type="match status" value="1"/>
</dbReference>
<feature type="domain" description="Glutathione S-transferase C-terminal" evidence="5">
    <location>
        <begin position="113"/>
        <end position="177"/>
    </location>
</feature>
<dbReference type="EC" id="2.5.1.18" evidence="1"/>
<dbReference type="AlphaFoldDB" id="A0A8T8WKD0"/>
<dbReference type="OrthoDB" id="4500959at2759"/>
<name>A0A8T8WKD0_ASPJA</name>
<feature type="region of interest" description="Disordered" evidence="4">
    <location>
        <begin position="457"/>
        <end position="498"/>
    </location>
</feature>
<dbReference type="SUPFAM" id="SSF52833">
    <property type="entry name" value="Thioredoxin-like"/>
    <property type="match status" value="1"/>
</dbReference>
<protein>
    <recommendedName>
        <fullName evidence="1">glutathione transferase</fullName>
        <ecNumber evidence="1">2.5.1.18</ecNumber>
    </recommendedName>
</protein>
<dbReference type="InterPro" id="IPR004046">
    <property type="entry name" value="GST_C"/>
</dbReference>
<dbReference type="PANTHER" id="PTHR44051">
    <property type="entry name" value="GLUTATHIONE S-TRANSFERASE-RELATED"/>
    <property type="match status" value="1"/>
</dbReference>
<evidence type="ECO:0000256" key="1">
    <source>
        <dbReference type="ARBA" id="ARBA00012452"/>
    </source>
</evidence>
<evidence type="ECO:0000256" key="2">
    <source>
        <dbReference type="ARBA" id="ARBA00022679"/>
    </source>
</evidence>
<dbReference type="Proteomes" id="UP000249497">
    <property type="component" value="Unassembled WGS sequence"/>
</dbReference>
<dbReference type="PANTHER" id="PTHR44051:SF20">
    <property type="entry name" value="GLUTATHIONE TRANSFERASE 1 (EUROFUNG)"/>
    <property type="match status" value="1"/>
</dbReference>
<gene>
    <name evidence="6" type="ORF">BO86DRAFT_393526</name>
</gene>
<dbReference type="GO" id="GO:0004364">
    <property type="term" value="F:glutathione transferase activity"/>
    <property type="evidence" value="ECO:0007669"/>
    <property type="project" value="UniProtKB-EC"/>
</dbReference>
<dbReference type="EMBL" id="KZ824875">
    <property type="protein sequence ID" value="RAH76318.1"/>
    <property type="molecule type" value="Genomic_DNA"/>
</dbReference>
<keyword evidence="2" id="KW-0808">Transferase</keyword>
<reference evidence="6 7" key="1">
    <citation type="submission" date="2018-02" db="EMBL/GenBank/DDBJ databases">
        <title>The genomes of Aspergillus section Nigri reveals drivers in fungal speciation.</title>
        <authorList>
            <consortium name="DOE Joint Genome Institute"/>
            <person name="Vesth T.C."/>
            <person name="Nybo J."/>
            <person name="Theobald S."/>
            <person name="Brandl J."/>
            <person name="Frisvad J.C."/>
            <person name="Nielsen K.F."/>
            <person name="Lyhne E.K."/>
            <person name="Kogle M.E."/>
            <person name="Kuo A."/>
            <person name="Riley R."/>
            <person name="Clum A."/>
            <person name="Nolan M."/>
            <person name="Lipzen A."/>
            <person name="Salamov A."/>
            <person name="Henrissat B."/>
            <person name="Wiebenga A."/>
            <person name="De vries R.P."/>
            <person name="Grigoriev I.V."/>
            <person name="Mortensen U.H."/>
            <person name="Andersen M.R."/>
            <person name="Baker S.E."/>
        </authorList>
    </citation>
    <scope>NUCLEOTIDE SEQUENCE [LARGE SCALE GENOMIC DNA]</scope>
    <source>
        <strain evidence="6 7">CBS 114.51</strain>
    </source>
</reference>
<dbReference type="Pfam" id="PF00043">
    <property type="entry name" value="GST_C"/>
    <property type="match status" value="1"/>
</dbReference>
<dbReference type="InterPro" id="IPR036249">
    <property type="entry name" value="Thioredoxin-like_sf"/>
</dbReference>
<dbReference type="GeneID" id="37176731"/>
<organism evidence="6 7">
    <name type="scientific">Aspergillus japonicus CBS 114.51</name>
    <dbReference type="NCBI Taxonomy" id="1448312"/>
    <lineage>
        <taxon>Eukaryota</taxon>
        <taxon>Fungi</taxon>
        <taxon>Dikarya</taxon>
        <taxon>Ascomycota</taxon>
        <taxon>Pezizomycotina</taxon>
        <taxon>Eurotiomycetes</taxon>
        <taxon>Eurotiomycetidae</taxon>
        <taxon>Eurotiales</taxon>
        <taxon>Aspergillaceae</taxon>
        <taxon>Aspergillus</taxon>
        <taxon>Aspergillus subgen. Circumdati</taxon>
    </lineage>
</organism>
<dbReference type="InterPro" id="IPR036282">
    <property type="entry name" value="Glutathione-S-Trfase_C_sf"/>
</dbReference>